<dbReference type="PANTHER" id="PTHR30213">
    <property type="entry name" value="INNER MEMBRANE PROTEIN YHJD"/>
    <property type="match status" value="1"/>
</dbReference>
<evidence type="ECO:0000256" key="6">
    <source>
        <dbReference type="SAM" id="MobiDB-lite"/>
    </source>
</evidence>
<keyword evidence="4 7" id="KW-1133">Transmembrane helix</keyword>
<keyword evidence="5 7" id="KW-0472">Membrane</keyword>
<evidence type="ECO:0000256" key="3">
    <source>
        <dbReference type="ARBA" id="ARBA00022692"/>
    </source>
</evidence>
<sequence length="286" mass="30059">MASDRLMVQSAGVAFFAILSIAPVLVTAISVYGAVTTPEQALQQLSRVTGMLPTELRPMVAEQLTTITTASGQVHTLSGLTGLVVALYTATTAMTYLIDGLTLAYHETESRGFLRRTGLALLFVLGGAVVLGALVTLAGTLSRALSGASDPVRAVATVLVWLGLAGVMTSMLALLYRWGPDREQARWRWITGGSAVATVLWLATTAGFFAYVERLGSYSSTYGGLAGVAISMFWLWVTVFLVIVGAAVNAEAERETTRDSTVGPEQPLGERGAVVADSAPPYPGEV</sequence>
<feature type="region of interest" description="Disordered" evidence="6">
    <location>
        <begin position="254"/>
        <end position="286"/>
    </location>
</feature>
<protein>
    <submittedName>
        <fullName evidence="8">Ribonuclease BN</fullName>
    </submittedName>
</protein>
<keyword evidence="9" id="KW-1185">Reference proteome</keyword>
<dbReference type="HOGENOM" id="CLU_045539_0_0_11"/>
<dbReference type="NCBIfam" id="TIGR00765">
    <property type="entry name" value="yihY_not_rbn"/>
    <property type="match status" value="1"/>
</dbReference>
<dbReference type="Pfam" id="PF03631">
    <property type="entry name" value="Virul_fac_BrkB"/>
    <property type="match status" value="1"/>
</dbReference>
<organism evidence="8 9">
    <name type="scientific">Modestobacter italicus (strain DSM 44449 / CECT 9708 / BC 501)</name>
    <dbReference type="NCBI Taxonomy" id="2732864"/>
    <lineage>
        <taxon>Bacteria</taxon>
        <taxon>Bacillati</taxon>
        <taxon>Actinomycetota</taxon>
        <taxon>Actinomycetes</taxon>
        <taxon>Geodermatophilales</taxon>
        <taxon>Geodermatophilaceae</taxon>
        <taxon>Modestobacter</taxon>
    </lineage>
</organism>
<dbReference type="EMBL" id="FO203431">
    <property type="protein sequence ID" value="CCH87865.1"/>
    <property type="molecule type" value="Genomic_DNA"/>
</dbReference>
<dbReference type="OMA" id="VAISMFW"/>
<dbReference type="GO" id="GO:0005886">
    <property type="term" value="C:plasma membrane"/>
    <property type="evidence" value="ECO:0007669"/>
    <property type="project" value="UniProtKB-SubCell"/>
</dbReference>
<proteinExistence type="predicted"/>
<feature type="transmembrane region" description="Helical" evidence="7">
    <location>
        <begin position="154"/>
        <end position="175"/>
    </location>
</feature>
<dbReference type="PANTHER" id="PTHR30213:SF0">
    <property type="entry name" value="UPF0761 MEMBRANE PROTEIN YIHY"/>
    <property type="match status" value="1"/>
</dbReference>
<dbReference type="Proteomes" id="UP000006461">
    <property type="component" value="Chromosome"/>
</dbReference>
<gene>
    <name evidence="8" type="primary">rbn</name>
    <name evidence="8" type="ordered locus">MODMU_2436</name>
</gene>
<comment type="subcellular location">
    <subcellularLocation>
        <location evidence="1">Cell membrane</location>
        <topology evidence="1">Multi-pass membrane protein</topology>
    </subcellularLocation>
</comment>
<keyword evidence="2" id="KW-1003">Cell membrane</keyword>
<evidence type="ECO:0000256" key="4">
    <source>
        <dbReference type="ARBA" id="ARBA00022989"/>
    </source>
</evidence>
<accession>I4EWV2</accession>
<name>I4EWV2_MODI5</name>
<feature type="transmembrane region" description="Helical" evidence="7">
    <location>
        <begin position="12"/>
        <end position="35"/>
    </location>
</feature>
<dbReference type="STRING" id="477641.MODMU_2436"/>
<dbReference type="eggNOG" id="COG1295">
    <property type="taxonomic scope" value="Bacteria"/>
</dbReference>
<feature type="transmembrane region" description="Helical" evidence="7">
    <location>
        <begin position="119"/>
        <end position="142"/>
    </location>
</feature>
<dbReference type="KEGG" id="mmar:MODMU_2436"/>
<evidence type="ECO:0000256" key="5">
    <source>
        <dbReference type="ARBA" id="ARBA00023136"/>
    </source>
</evidence>
<dbReference type="PIRSF" id="PIRSF035875">
    <property type="entry name" value="RNase_BN"/>
    <property type="match status" value="1"/>
</dbReference>
<feature type="transmembrane region" description="Helical" evidence="7">
    <location>
        <begin position="187"/>
        <end position="212"/>
    </location>
</feature>
<evidence type="ECO:0000256" key="1">
    <source>
        <dbReference type="ARBA" id="ARBA00004651"/>
    </source>
</evidence>
<feature type="transmembrane region" description="Helical" evidence="7">
    <location>
        <begin position="77"/>
        <end position="98"/>
    </location>
</feature>
<evidence type="ECO:0000313" key="8">
    <source>
        <dbReference type="EMBL" id="CCH87865.1"/>
    </source>
</evidence>
<evidence type="ECO:0000256" key="7">
    <source>
        <dbReference type="SAM" id="Phobius"/>
    </source>
</evidence>
<keyword evidence="3 7" id="KW-0812">Transmembrane</keyword>
<dbReference type="AlphaFoldDB" id="I4EWV2"/>
<feature type="transmembrane region" description="Helical" evidence="7">
    <location>
        <begin position="224"/>
        <end position="248"/>
    </location>
</feature>
<reference evidence="8 9" key="1">
    <citation type="journal article" date="2012" name="J. Bacteriol.">
        <title>Genome Sequence of Radiation-Resistant Modestobacter marinus Strain BC501, a Representative Actinobacterium That Thrives on Calcareous Stone Surfaces.</title>
        <authorList>
            <person name="Normand P."/>
            <person name="Gury J."/>
            <person name="Pujic P."/>
            <person name="Chouaia B."/>
            <person name="Crotti E."/>
            <person name="Brusetti L."/>
            <person name="Daffonchio D."/>
            <person name="Vacherie B."/>
            <person name="Barbe V."/>
            <person name="Medigue C."/>
            <person name="Calteau A."/>
            <person name="Ghodhbane-Gtari F."/>
            <person name="Essoussi I."/>
            <person name="Nouioui I."/>
            <person name="Abbassi-Ghozzi I."/>
            <person name="Gtari M."/>
        </authorList>
    </citation>
    <scope>NUCLEOTIDE SEQUENCE [LARGE SCALE GENOMIC DNA]</scope>
    <source>
        <strain evidence="9">BC 501</strain>
    </source>
</reference>
<dbReference type="InterPro" id="IPR017039">
    <property type="entry name" value="Virul_fac_BrkB"/>
</dbReference>
<evidence type="ECO:0000313" key="9">
    <source>
        <dbReference type="Proteomes" id="UP000006461"/>
    </source>
</evidence>
<evidence type="ECO:0000256" key="2">
    <source>
        <dbReference type="ARBA" id="ARBA00022475"/>
    </source>
</evidence>